<gene>
    <name evidence="2" type="ORF">EEDITHA_LOCUS8198</name>
</gene>
<keyword evidence="1" id="KW-0812">Transmembrane</keyword>
<evidence type="ECO:0000313" key="2">
    <source>
        <dbReference type="EMBL" id="CAH2092443.1"/>
    </source>
</evidence>
<evidence type="ECO:0008006" key="4">
    <source>
        <dbReference type="Google" id="ProtNLM"/>
    </source>
</evidence>
<keyword evidence="3" id="KW-1185">Reference proteome</keyword>
<feature type="transmembrane region" description="Helical" evidence="1">
    <location>
        <begin position="105"/>
        <end position="129"/>
    </location>
</feature>
<dbReference type="Proteomes" id="UP001153954">
    <property type="component" value="Unassembled WGS sequence"/>
</dbReference>
<evidence type="ECO:0000313" key="3">
    <source>
        <dbReference type="Proteomes" id="UP001153954"/>
    </source>
</evidence>
<reference evidence="2" key="1">
    <citation type="submission" date="2022-03" db="EMBL/GenBank/DDBJ databases">
        <authorList>
            <person name="Tunstrom K."/>
        </authorList>
    </citation>
    <scope>NUCLEOTIDE SEQUENCE</scope>
</reference>
<keyword evidence="1" id="KW-1133">Transmembrane helix</keyword>
<dbReference type="EMBL" id="CAKOGL010000011">
    <property type="protein sequence ID" value="CAH2092443.1"/>
    <property type="molecule type" value="Genomic_DNA"/>
</dbReference>
<keyword evidence="1" id="KW-0472">Membrane</keyword>
<protein>
    <recommendedName>
        <fullName evidence="4">Reverse transcriptase</fullName>
    </recommendedName>
</protein>
<sequence length="134" mass="15226">MAWPLLAKILADHLVQHLEESGPDLSEAQLGFRVVRSTRDALNTLRSFSLEAVASVDDLLAILLDVAHTCNSIPVETILEALKYHEVPYYLQRLWKAYLRERQMLFNLTFTFMKIIIAINFGIVGLVTARELSI</sequence>
<name>A0AAU9TZQ7_EUPED</name>
<organism evidence="2 3">
    <name type="scientific">Euphydryas editha</name>
    <name type="common">Edith's checkerspot</name>
    <dbReference type="NCBI Taxonomy" id="104508"/>
    <lineage>
        <taxon>Eukaryota</taxon>
        <taxon>Metazoa</taxon>
        <taxon>Ecdysozoa</taxon>
        <taxon>Arthropoda</taxon>
        <taxon>Hexapoda</taxon>
        <taxon>Insecta</taxon>
        <taxon>Pterygota</taxon>
        <taxon>Neoptera</taxon>
        <taxon>Endopterygota</taxon>
        <taxon>Lepidoptera</taxon>
        <taxon>Glossata</taxon>
        <taxon>Ditrysia</taxon>
        <taxon>Papilionoidea</taxon>
        <taxon>Nymphalidae</taxon>
        <taxon>Nymphalinae</taxon>
        <taxon>Euphydryas</taxon>
    </lineage>
</organism>
<proteinExistence type="predicted"/>
<comment type="caution">
    <text evidence="2">The sequence shown here is derived from an EMBL/GenBank/DDBJ whole genome shotgun (WGS) entry which is preliminary data.</text>
</comment>
<accession>A0AAU9TZQ7</accession>
<dbReference type="AlphaFoldDB" id="A0AAU9TZQ7"/>
<evidence type="ECO:0000256" key="1">
    <source>
        <dbReference type="SAM" id="Phobius"/>
    </source>
</evidence>